<evidence type="ECO:0000256" key="1">
    <source>
        <dbReference type="SAM" id="MobiDB-lite"/>
    </source>
</evidence>
<organism evidence="2 3">
    <name type="scientific">Ceratopteris richardii</name>
    <name type="common">Triangle waterfern</name>
    <dbReference type="NCBI Taxonomy" id="49495"/>
    <lineage>
        <taxon>Eukaryota</taxon>
        <taxon>Viridiplantae</taxon>
        <taxon>Streptophyta</taxon>
        <taxon>Embryophyta</taxon>
        <taxon>Tracheophyta</taxon>
        <taxon>Polypodiopsida</taxon>
        <taxon>Polypodiidae</taxon>
        <taxon>Polypodiales</taxon>
        <taxon>Pteridineae</taxon>
        <taxon>Pteridaceae</taxon>
        <taxon>Parkerioideae</taxon>
        <taxon>Ceratopteris</taxon>
    </lineage>
</organism>
<accession>A0A8T2SSH8</accession>
<protein>
    <submittedName>
        <fullName evidence="2">Uncharacterized protein</fullName>
    </submittedName>
</protein>
<sequence>MTHTRSSKENQLSPKKTPIKSYHRRRPDPYLIPLRSLSTSSLASRLERLEDKAKSQKSLPQVTFLNTTMAEDLSTLLSRINIRFSSFHGGANEDREDHVQGLADKWFNQYAENHFQTWEALRTESTETFRLGNSTERTLDELENLILHVGELFSELMTRERSLVARLPDAPGDFLIKKWVEKALPRSTQQKLRELLWPDATLREFEAEATRIEAARAHFGS</sequence>
<feature type="compositionally biased region" description="Basic residues" evidence="1">
    <location>
        <begin position="17"/>
        <end position="26"/>
    </location>
</feature>
<evidence type="ECO:0000313" key="2">
    <source>
        <dbReference type="EMBL" id="KAH7372728.1"/>
    </source>
</evidence>
<keyword evidence="3" id="KW-1185">Reference proteome</keyword>
<comment type="caution">
    <text evidence="2">The sequence shown here is derived from an EMBL/GenBank/DDBJ whole genome shotgun (WGS) entry which is preliminary data.</text>
</comment>
<dbReference type="OrthoDB" id="1002398at2759"/>
<dbReference type="Proteomes" id="UP000825935">
    <property type="component" value="Chromosome 17"/>
</dbReference>
<name>A0A8T2SSH8_CERRI</name>
<feature type="region of interest" description="Disordered" evidence="1">
    <location>
        <begin position="1"/>
        <end position="28"/>
    </location>
</feature>
<gene>
    <name evidence="2" type="ORF">KP509_17G018000</name>
</gene>
<proteinExistence type="predicted"/>
<reference evidence="2" key="1">
    <citation type="submission" date="2021-08" db="EMBL/GenBank/DDBJ databases">
        <title>WGS assembly of Ceratopteris richardii.</title>
        <authorList>
            <person name="Marchant D.B."/>
            <person name="Chen G."/>
            <person name="Jenkins J."/>
            <person name="Shu S."/>
            <person name="Leebens-Mack J."/>
            <person name="Grimwood J."/>
            <person name="Schmutz J."/>
            <person name="Soltis P."/>
            <person name="Soltis D."/>
            <person name="Chen Z.-H."/>
        </authorList>
    </citation>
    <scope>NUCLEOTIDE SEQUENCE</scope>
    <source>
        <strain evidence="2">Whitten #5841</strain>
        <tissue evidence="2">Leaf</tissue>
    </source>
</reference>
<dbReference type="EMBL" id="CM035422">
    <property type="protein sequence ID" value="KAH7372728.1"/>
    <property type="molecule type" value="Genomic_DNA"/>
</dbReference>
<evidence type="ECO:0000313" key="3">
    <source>
        <dbReference type="Proteomes" id="UP000825935"/>
    </source>
</evidence>
<feature type="compositionally biased region" description="Polar residues" evidence="1">
    <location>
        <begin position="1"/>
        <end position="14"/>
    </location>
</feature>
<dbReference type="AlphaFoldDB" id="A0A8T2SSH8"/>